<gene>
    <name evidence="1" type="ORF">BN7_5287</name>
</gene>
<accession>K0KUW7</accession>
<comment type="caution">
    <text evidence="1">The sequence shown here is derived from an EMBL/GenBank/DDBJ whole genome shotgun (WGS) entry which is preliminary data.</text>
</comment>
<dbReference type="Proteomes" id="UP000009328">
    <property type="component" value="Unassembled WGS sequence"/>
</dbReference>
<evidence type="ECO:0000313" key="2">
    <source>
        <dbReference type="Proteomes" id="UP000009328"/>
    </source>
</evidence>
<dbReference type="HOGENOM" id="CLU_332097_0_0_1"/>
<dbReference type="EMBL" id="CAIF01000207">
    <property type="protein sequence ID" value="CCH45702.1"/>
    <property type="molecule type" value="Genomic_DNA"/>
</dbReference>
<dbReference type="AlphaFoldDB" id="K0KUW7"/>
<reference evidence="1 2" key="1">
    <citation type="journal article" date="2012" name="Eukaryot. Cell">
        <title>Draft genome sequence of Wickerhamomyces ciferrii NRRL Y-1031 F-60-10.</title>
        <authorList>
            <person name="Schneider J."/>
            <person name="Andrea H."/>
            <person name="Blom J."/>
            <person name="Jaenicke S."/>
            <person name="Ruckert C."/>
            <person name="Schorsch C."/>
            <person name="Szczepanowski R."/>
            <person name="Farwick M."/>
            <person name="Goesmann A."/>
            <person name="Puhler A."/>
            <person name="Schaffer S."/>
            <person name="Tauch A."/>
            <person name="Kohler T."/>
            <person name="Brinkrolf K."/>
        </authorList>
    </citation>
    <scope>NUCLEOTIDE SEQUENCE [LARGE SCALE GENOMIC DNA]</scope>
    <source>
        <strain evidence="2">ATCC 14091 / BCRC 22168 / CBS 111 / JCM 3599 / NBRC 0793 / NRRL Y-1031 F-60-10</strain>
    </source>
</reference>
<proteinExistence type="predicted"/>
<organism evidence="1 2">
    <name type="scientific">Wickerhamomyces ciferrii (strain ATCC 14091 / BCRC 22168 / CBS 111 / JCM 3599 / NBRC 0793 / NRRL Y-1031 F-60-10)</name>
    <name type="common">Yeast</name>
    <name type="synonym">Pichia ciferrii</name>
    <dbReference type="NCBI Taxonomy" id="1206466"/>
    <lineage>
        <taxon>Eukaryota</taxon>
        <taxon>Fungi</taxon>
        <taxon>Dikarya</taxon>
        <taxon>Ascomycota</taxon>
        <taxon>Saccharomycotina</taxon>
        <taxon>Saccharomycetes</taxon>
        <taxon>Phaffomycetales</taxon>
        <taxon>Wickerhamomycetaceae</taxon>
        <taxon>Wickerhamomyces</taxon>
    </lineage>
</organism>
<dbReference type="STRING" id="1206466.K0KUW7"/>
<dbReference type="InParanoid" id="K0KUW7"/>
<keyword evidence="2" id="KW-1185">Reference proteome</keyword>
<name>K0KUW7_WICCF</name>
<sequence>MALEDQLRSLDLSNESKRQGSKDVLLYFKDNETLKLSTSESFMDLSEVEAAFQRLFKINKLNDSKIEAANDIDTEIKALVGKVKLSPINYKTAAEDEVKNKELKDFSQTIALLAANFTVNDFIKTEIDESLIEKMTMVYIEILNLLKNYNFSSPNFLLTRVSLISPLLITISFSYKLRSPTSSSLMNILSILFTYSIKNPDILQSVIKLFAITPTTNIEMFEVFNKLWESTLENSTGNQLNDRQLPGPISISNRISHLQGYEISTTLLNTIFPYSQNQYIRQLSRNTLKIHSILTNIKAGNKISKHLTELVSFTSDNCTAETLAILLQTLNLQDTFLDLFGDENFTNQLGYIFSKLSQTSIPIGRQPLLNKLQKSVLDKDILSPFETSLNMRYKVLIEIIDHNTAIDFQKEASWSISLMNSLYLIKSDFDLVKSHMALSDLGSSLSLPAIIIKVSFILSDAILKIVNPSREISTHLKQNITFNNLPPLPISDFLDFSNVFISQSQVNLGNLQRLLDSLHYCSSILNDIHMKYNEFKEFIHPVQNLEGKDDDLEFQATDKYLLLNYSSLFSTLTLADELSQKSKGYGDLGYSSVFFDLSSIGKTLQLQVFKVFESIFKLYDTFAFFKLIKLIMKISMNDLELQKFSIKLLNHLVFHSGNGLKIKIENNELIMRLLTQFVSLWSDNSNEYIRFERFLNIPTTTSNDSVIFDTKYYLNVLGYDDHEILPMASPATATSTHSSSDSYSFTSNNTNNGFNISNNSQSIPTPGTLNNSTFTKQPTLQDTSYFNNPNYNYSTNQQFNNNNNNFNQFQNTNGPLSTGAMDYGYRTSNIRNVQSFIPQTFVGQNQNIRSQSVHVDQYSNFE</sequence>
<protein>
    <submittedName>
        <fullName evidence="1">Uncharacterized protein</fullName>
    </submittedName>
</protein>
<dbReference type="eggNOG" id="ENOG502QWIZ">
    <property type="taxonomic scope" value="Eukaryota"/>
</dbReference>
<dbReference type="FunCoup" id="K0KUW7">
    <property type="interactions" value="125"/>
</dbReference>
<evidence type="ECO:0000313" key="1">
    <source>
        <dbReference type="EMBL" id="CCH45702.1"/>
    </source>
</evidence>